<name>A0A4V3IVU3_9MICO</name>
<dbReference type="SUPFAM" id="SSF54523">
    <property type="entry name" value="Pili subunits"/>
    <property type="match status" value="1"/>
</dbReference>
<comment type="caution">
    <text evidence="2">The sequence shown here is derived from an EMBL/GenBank/DDBJ whole genome shotgun (WGS) entry which is preliminary data.</text>
</comment>
<feature type="transmembrane region" description="Helical" evidence="1">
    <location>
        <begin position="25"/>
        <end position="47"/>
    </location>
</feature>
<dbReference type="OrthoDB" id="5007899at2"/>
<dbReference type="RefSeq" id="WP_134522653.1">
    <property type="nucleotide sequence ID" value="NZ_SOHH01000039.1"/>
</dbReference>
<dbReference type="InterPro" id="IPR012902">
    <property type="entry name" value="N_methyl_site"/>
</dbReference>
<dbReference type="EMBL" id="SOHH01000039">
    <property type="protein sequence ID" value="TFD80999.1"/>
    <property type="molecule type" value="Genomic_DNA"/>
</dbReference>
<keyword evidence="1" id="KW-0472">Membrane</keyword>
<dbReference type="NCBIfam" id="TIGR02532">
    <property type="entry name" value="IV_pilin_GFxxxE"/>
    <property type="match status" value="1"/>
</dbReference>
<gene>
    <name evidence="2" type="ORF">E3T48_04600</name>
</gene>
<dbReference type="InterPro" id="IPR045584">
    <property type="entry name" value="Pilin-like"/>
</dbReference>
<dbReference type="Gene3D" id="3.30.700.10">
    <property type="entry name" value="Glycoprotein, Type 4 Pilin"/>
    <property type="match status" value="1"/>
</dbReference>
<dbReference type="AlphaFoldDB" id="A0A4V3IVU3"/>
<keyword evidence="3" id="KW-1185">Reference proteome</keyword>
<organism evidence="2 3">
    <name type="scientific">Cryobacterium fucosi</name>
    <dbReference type="NCBI Taxonomy" id="1259157"/>
    <lineage>
        <taxon>Bacteria</taxon>
        <taxon>Bacillati</taxon>
        <taxon>Actinomycetota</taxon>
        <taxon>Actinomycetes</taxon>
        <taxon>Micrococcales</taxon>
        <taxon>Microbacteriaceae</taxon>
        <taxon>Cryobacterium</taxon>
    </lineage>
</organism>
<accession>A0A4V3IVU3</accession>
<protein>
    <submittedName>
        <fullName evidence="2">Prepilin-type N-terminal cleavage/methylation domain-containing protein</fullName>
    </submittedName>
</protein>
<evidence type="ECO:0000313" key="3">
    <source>
        <dbReference type="Proteomes" id="UP000298313"/>
    </source>
</evidence>
<dbReference type="Pfam" id="PF07963">
    <property type="entry name" value="N_methyl"/>
    <property type="match status" value="1"/>
</dbReference>
<dbReference type="PROSITE" id="PS00409">
    <property type="entry name" value="PROKAR_NTER_METHYL"/>
    <property type="match status" value="1"/>
</dbReference>
<reference evidence="2 3" key="1">
    <citation type="submission" date="2019-03" db="EMBL/GenBank/DDBJ databases">
        <title>Genomics of glacier-inhabiting Cryobacterium strains.</title>
        <authorList>
            <person name="Liu Q."/>
            <person name="Xin Y.-H."/>
        </authorList>
    </citation>
    <scope>NUCLEOTIDE SEQUENCE [LARGE SCALE GENOMIC DNA]</scope>
    <source>
        <strain evidence="2 3">Hh4</strain>
    </source>
</reference>
<proteinExistence type="predicted"/>
<keyword evidence="1" id="KW-0812">Transmembrane</keyword>
<sequence>MIKSITGALARKRAALNESEKGFTLIELLVVVIIIGILAAVAIPIFLGQQDQAKDSGVKSDLANAKVAYVSQLVDTPNAIPTGAQLITKGFVQSPNSSALSVTAVSAAAAGTFCIQLTSASSGAPTFGITNTAGVAKGTCAAGVFTAG</sequence>
<dbReference type="Proteomes" id="UP000298313">
    <property type="component" value="Unassembled WGS sequence"/>
</dbReference>
<evidence type="ECO:0000256" key="1">
    <source>
        <dbReference type="SAM" id="Phobius"/>
    </source>
</evidence>
<keyword evidence="1" id="KW-1133">Transmembrane helix</keyword>
<evidence type="ECO:0000313" key="2">
    <source>
        <dbReference type="EMBL" id="TFD80999.1"/>
    </source>
</evidence>